<dbReference type="OrthoDB" id="10261027at2759"/>
<dbReference type="InterPro" id="IPR011009">
    <property type="entry name" value="Kinase-like_dom_sf"/>
</dbReference>
<dbReference type="EMBL" id="PQFF01000011">
    <property type="protein sequence ID" value="RHZ89594.1"/>
    <property type="molecule type" value="Genomic_DNA"/>
</dbReference>
<evidence type="ECO:0008006" key="3">
    <source>
        <dbReference type="Google" id="ProtNLM"/>
    </source>
</evidence>
<comment type="caution">
    <text evidence="1">The sequence shown here is derived from an EMBL/GenBank/DDBJ whole genome shotgun (WGS) entry which is preliminary data.</text>
</comment>
<reference evidence="1 2" key="1">
    <citation type="submission" date="2018-08" db="EMBL/GenBank/DDBJ databases">
        <title>Genome and evolution of the arbuscular mycorrhizal fungus Diversispora epigaea (formerly Glomus versiforme) and its bacterial endosymbionts.</title>
        <authorList>
            <person name="Sun X."/>
            <person name="Fei Z."/>
            <person name="Harrison M."/>
        </authorList>
    </citation>
    <scope>NUCLEOTIDE SEQUENCE [LARGE SCALE GENOMIC DNA]</scope>
    <source>
        <strain evidence="1 2">IT104</strain>
    </source>
</reference>
<organism evidence="1 2">
    <name type="scientific">Diversispora epigaea</name>
    <dbReference type="NCBI Taxonomy" id="1348612"/>
    <lineage>
        <taxon>Eukaryota</taxon>
        <taxon>Fungi</taxon>
        <taxon>Fungi incertae sedis</taxon>
        <taxon>Mucoromycota</taxon>
        <taxon>Glomeromycotina</taxon>
        <taxon>Glomeromycetes</taxon>
        <taxon>Diversisporales</taxon>
        <taxon>Diversisporaceae</taxon>
        <taxon>Diversispora</taxon>
    </lineage>
</organism>
<name>A0A397JWF8_9GLOM</name>
<protein>
    <recommendedName>
        <fullName evidence="3">Protein kinase domain-containing protein</fullName>
    </recommendedName>
</protein>
<proteinExistence type="predicted"/>
<gene>
    <name evidence="1" type="ORF">Glove_13g28</name>
</gene>
<sequence length="133" mass="14917">MEHFHSSDYIHGDMNSEDILVHNNTLKISNFVGNLNGYESRLSEELDLISYIIQGNRENPIKGAPKNYVLGIITKHGGISNVSKKYGTYKHKLVILEAGLNRICFKDEEMNYGSINEFLSLVRSNGEKISGIG</sequence>
<evidence type="ECO:0000313" key="1">
    <source>
        <dbReference type="EMBL" id="RHZ89594.1"/>
    </source>
</evidence>
<keyword evidence="2" id="KW-1185">Reference proteome</keyword>
<dbReference type="Proteomes" id="UP000266861">
    <property type="component" value="Unassembled WGS sequence"/>
</dbReference>
<dbReference type="SUPFAM" id="SSF56112">
    <property type="entry name" value="Protein kinase-like (PK-like)"/>
    <property type="match status" value="1"/>
</dbReference>
<dbReference type="AlphaFoldDB" id="A0A397JWF8"/>
<accession>A0A397JWF8</accession>
<evidence type="ECO:0000313" key="2">
    <source>
        <dbReference type="Proteomes" id="UP000266861"/>
    </source>
</evidence>